<reference evidence="1 2" key="2">
    <citation type="submission" date="2018-11" db="EMBL/GenBank/DDBJ databases">
        <authorList>
            <consortium name="Pathogen Informatics"/>
        </authorList>
    </citation>
    <scope>NUCLEOTIDE SEQUENCE [LARGE SCALE GENOMIC DNA]</scope>
    <source>
        <strain evidence="1 2">Egypt</strain>
    </source>
</reference>
<dbReference type="InterPro" id="IPR012337">
    <property type="entry name" value="RNaseH-like_sf"/>
</dbReference>
<organism evidence="3">
    <name type="scientific">Echinostoma caproni</name>
    <dbReference type="NCBI Taxonomy" id="27848"/>
    <lineage>
        <taxon>Eukaryota</taxon>
        <taxon>Metazoa</taxon>
        <taxon>Spiralia</taxon>
        <taxon>Lophotrochozoa</taxon>
        <taxon>Platyhelminthes</taxon>
        <taxon>Trematoda</taxon>
        <taxon>Digenea</taxon>
        <taxon>Plagiorchiida</taxon>
        <taxon>Echinostomata</taxon>
        <taxon>Echinostomatoidea</taxon>
        <taxon>Echinostomatidae</taxon>
        <taxon>Echinostoma</taxon>
    </lineage>
</organism>
<dbReference type="InterPro" id="IPR036397">
    <property type="entry name" value="RNaseH_sf"/>
</dbReference>
<proteinExistence type="predicted"/>
<dbReference type="GO" id="GO:0003676">
    <property type="term" value="F:nucleic acid binding"/>
    <property type="evidence" value="ECO:0007669"/>
    <property type="project" value="InterPro"/>
</dbReference>
<keyword evidence="2" id="KW-1185">Reference proteome</keyword>
<dbReference type="EMBL" id="UZAN01069133">
    <property type="protein sequence ID" value="VDP94694.1"/>
    <property type="molecule type" value="Genomic_DNA"/>
</dbReference>
<dbReference type="PANTHER" id="PTHR38681">
    <property type="entry name" value="RETROVIRUS-RELATED POL POLYPROTEIN FROM TRANSPOSON 412-LIKE PROTEIN-RELATED"/>
    <property type="match status" value="1"/>
</dbReference>
<name>A0A183BDW6_9TREM</name>
<dbReference type="PANTHER" id="PTHR38681:SF1">
    <property type="entry name" value="RETROVIRUS-RELATED POL POLYPROTEIN FROM TRANSPOSON 412-LIKE PROTEIN"/>
    <property type="match status" value="1"/>
</dbReference>
<dbReference type="Gene3D" id="3.30.420.10">
    <property type="entry name" value="Ribonuclease H-like superfamily/Ribonuclease H"/>
    <property type="match status" value="1"/>
</dbReference>
<dbReference type="Proteomes" id="UP000272942">
    <property type="component" value="Unassembled WGS sequence"/>
</dbReference>
<evidence type="ECO:0000313" key="1">
    <source>
        <dbReference type="EMBL" id="VDP94694.1"/>
    </source>
</evidence>
<reference evidence="3" key="1">
    <citation type="submission" date="2016-06" db="UniProtKB">
        <authorList>
            <consortium name="WormBaseParasite"/>
        </authorList>
    </citation>
    <scope>IDENTIFICATION</scope>
</reference>
<evidence type="ECO:0000313" key="2">
    <source>
        <dbReference type="Proteomes" id="UP000272942"/>
    </source>
</evidence>
<sequence>MTAYHSVTNGMAERFHRQLKSALAAQTNPEWKESLHLVLLGCRSALKADLQSTPVKLTFGRTLRLPGEMVTPIPPTDFNYSDYAARLVHRMKQLHIHPPR</sequence>
<evidence type="ECO:0000313" key="3">
    <source>
        <dbReference type="WBParaSite" id="ECPE_0001744601-mRNA-1"/>
    </source>
</evidence>
<gene>
    <name evidence="1" type="ORF">ECPE_LOCUS17403</name>
</gene>
<accession>A0A183BDW6</accession>
<dbReference type="WBParaSite" id="ECPE_0001744601-mRNA-1">
    <property type="protein sequence ID" value="ECPE_0001744601-mRNA-1"/>
    <property type="gene ID" value="ECPE_0001744601"/>
</dbReference>
<protein>
    <submittedName>
        <fullName evidence="3">Integrase catalytic domain-containing protein</fullName>
    </submittedName>
</protein>
<dbReference type="OrthoDB" id="10053156at2759"/>
<dbReference type="SUPFAM" id="SSF53098">
    <property type="entry name" value="Ribonuclease H-like"/>
    <property type="match status" value="1"/>
</dbReference>
<dbReference type="AlphaFoldDB" id="A0A183BDW6"/>